<protein>
    <submittedName>
        <fullName evidence="2">Uncharacterized protein</fullName>
    </submittedName>
</protein>
<organism evidence="2 3">
    <name type="scientific">Steinernema hermaphroditum</name>
    <dbReference type="NCBI Taxonomy" id="289476"/>
    <lineage>
        <taxon>Eukaryota</taxon>
        <taxon>Metazoa</taxon>
        <taxon>Ecdysozoa</taxon>
        <taxon>Nematoda</taxon>
        <taxon>Chromadorea</taxon>
        <taxon>Rhabditida</taxon>
        <taxon>Tylenchina</taxon>
        <taxon>Panagrolaimomorpha</taxon>
        <taxon>Strongyloidoidea</taxon>
        <taxon>Steinernematidae</taxon>
        <taxon>Steinernema</taxon>
    </lineage>
</organism>
<feature type="transmembrane region" description="Helical" evidence="1">
    <location>
        <begin position="188"/>
        <end position="213"/>
    </location>
</feature>
<dbReference type="EMBL" id="JAUCMV010000001">
    <property type="protein sequence ID" value="KAK0422620.1"/>
    <property type="molecule type" value="Genomic_DNA"/>
</dbReference>
<gene>
    <name evidence="2" type="ORF">QR680_007676</name>
</gene>
<keyword evidence="1" id="KW-0812">Transmembrane</keyword>
<sequence length="321" mass="36422">MPLSVDELYNRVLDGSAIVHLPVKFFVIYIVLFHTPKQMRNLSLYLLNGMMWNFAANVVFVFMHLNPIFPSECFRADGLINYLPDNDILGQILMGLLMFLILNCSLAVGPIFHYRYVAFAFPNLVALIKPVWVYVFSVSLHLVTVPPFAFLYSQWVLPYSSYPIKEELPAGPSVFCFKPYGWEKYVTVGLMFTAEFVAVVPAFVSAVLLLRSIEKKKGLMHKSSLEKHRRTQLTLMLIGSIPIFIGGVPLLIAVMLTLAPHLPYAREICMVAIVLITNHGSVYAVALVLAMKPYRKAARHLFLKLMNRQKTETVFVIGYKK</sequence>
<feature type="transmembrane region" description="Helical" evidence="1">
    <location>
        <begin position="131"/>
        <end position="152"/>
    </location>
</feature>
<name>A0AA39IDX7_9BILA</name>
<feature type="transmembrane region" description="Helical" evidence="1">
    <location>
        <begin position="270"/>
        <end position="290"/>
    </location>
</feature>
<comment type="caution">
    <text evidence="2">The sequence shown here is derived from an EMBL/GenBank/DDBJ whole genome shotgun (WGS) entry which is preliminary data.</text>
</comment>
<dbReference type="Proteomes" id="UP001175271">
    <property type="component" value="Unassembled WGS sequence"/>
</dbReference>
<evidence type="ECO:0000256" key="1">
    <source>
        <dbReference type="SAM" id="Phobius"/>
    </source>
</evidence>
<dbReference type="Pfam" id="PF10318">
    <property type="entry name" value="7TM_GPCR_Srh"/>
    <property type="match status" value="1"/>
</dbReference>
<feature type="transmembrane region" description="Helical" evidence="1">
    <location>
        <begin position="233"/>
        <end position="258"/>
    </location>
</feature>
<dbReference type="InterPro" id="IPR019422">
    <property type="entry name" value="7TM_GPCR_serpentine_rcpt_Srh"/>
</dbReference>
<evidence type="ECO:0000313" key="3">
    <source>
        <dbReference type="Proteomes" id="UP001175271"/>
    </source>
</evidence>
<feature type="transmembrane region" description="Helical" evidence="1">
    <location>
        <begin position="44"/>
        <end position="68"/>
    </location>
</feature>
<proteinExistence type="predicted"/>
<keyword evidence="1" id="KW-1133">Transmembrane helix</keyword>
<evidence type="ECO:0000313" key="2">
    <source>
        <dbReference type="EMBL" id="KAK0422620.1"/>
    </source>
</evidence>
<reference evidence="2" key="1">
    <citation type="submission" date="2023-06" db="EMBL/GenBank/DDBJ databases">
        <title>Genomic analysis of the entomopathogenic nematode Steinernema hermaphroditum.</title>
        <authorList>
            <person name="Schwarz E.M."/>
            <person name="Heppert J.K."/>
            <person name="Baniya A."/>
            <person name="Schwartz H.T."/>
            <person name="Tan C.-H."/>
            <person name="Antoshechkin I."/>
            <person name="Sternberg P.W."/>
            <person name="Goodrich-Blair H."/>
            <person name="Dillman A.R."/>
        </authorList>
    </citation>
    <scope>NUCLEOTIDE SEQUENCE</scope>
    <source>
        <strain evidence="2">PS9179</strain>
        <tissue evidence="2">Whole animal</tissue>
    </source>
</reference>
<keyword evidence="3" id="KW-1185">Reference proteome</keyword>
<dbReference type="AlphaFoldDB" id="A0AA39IDX7"/>
<feature type="transmembrane region" description="Helical" evidence="1">
    <location>
        <begin position="12"/>
        <end position="32"/>
    </location>
</feature>
<accession>A0AA39IDX7</accession>
<feature type="transmembrane region" description="Helical" evidence="1">
    <location>
        <begin position="88"/>
        <end position="111"/>
    </location>
</feature>
<keyword evidence="1" id="KW-0472">Membrane</keyword>